<evidence type="ECO:0000313" key="2">
    <source>
        <dbReference type="EMBL" id="MDR7360711.1"/>
    </source>
</evidence>
<sequence length="79" mass="8545">MTATAGFTAPAPEDLTSQGRGWRREVLLSEVRAEQRTIEAAEARKLSSVTEWADLHRADTVVLDGDTLACPGCRSRSTA</sequence>
<comment type="caution">
    <text evidence="2">The sequence shown here is derived from an EMBL/GenBank/DDBJ whole genome shotgun (WGS) entry which is preliminary data.</text>
</comment>
<dbReference type="Proteomes" id="UP001183648">
    <property type="component" value="Unassembled WGS sequence"/>
</dbReference>
<evidence type="ECO:0000256" key="1">
    <source>
        <dbReference type="SAM" id="MobiDB-lite"/>
    </source>
</evidence>
<dbReference type="EMBL" id="JAVDYG010000001">
    <property type="protein sequence ID" value="MDR7360711.1"/>
    <property type="molecule type" value="Genomic_DNA"/>
</dbReference>
<evidence type="ECO:0000313" key="3">
    <source>
        <dbReference type="Proteomes" id="UP001183648"/>
    </source>
</evidence>
<feature type="region of interest" description="Disordered" evidence="1">
    <location>
        <begin position="1"/>
        <end position="20"/>
    </location>
</feature>
<organism evidence="2 3">
    <name type="scientific">Nocardioides marmoribigeumensis</name>
    <dbReference type="NCBI Taxonomy" id="433649"/>
    <lineage>
        <taxon>Bacteria</taxon>
        <taxon>Bacillati</taxon>
        <taxon>Actinomycetota</taxon>
        <taxon>Actinomycetes</taxon>
        <taxon>Propionibacteriales</taxon>
        <taxon>Nocardioidaceae</taxon>
        <taxon>Nocardioides</taxon>
    </lineage>
</organism>
<keyword evidence="3" id="KW-1185">Reference proteome</keyword>
<reference evidence="2 3" key="1">
    <citation type="submission" date="2023-07" db="EMBL/GenBank/DDBJ databases">
        <title>Sequencing the genomes of 1000 actinobacteria strains.</title>
        <authorList>
            <person name="Klenk H.-P."/>
        </authorList>
    </citation>
    <scope>NUCLEOTIDE SEQUENCE [LARGE SCALE GENOMIC DNA]</scope>
    <source>
        <strain evidence="2 3">DSM 19426</strain>
    </source>
</reference>
<proteinExistence type="predicted"/>
<dbReference type="RefSeq" id="WP_310297566.1">
    <property type="nucleotide sequence ID" value="NZ_BAAAPS010000011.1"/>
</dbReference>
<gene>
    <name evidence="2" type="ORF">J2S63_000264</name>
</gene>
<name>A0ABU2BR17_9ACTN</name>
<accession>A0ABU2BR17</accession>
<protein>
    <submittedName>
        <fullName evidence="2">Uncharacterized protein</fullName>
    </submittedName>
</protein>